<name>A0A0F9EZS4_9ZZZZ</name>
<evidence type="ECO:0000313" key="1">
    <source>
        <dbReference type="EMBL" id="KKL79574.1"/>
    </source>
</evidence>
<sequence length="496" mass="51880">MGTKDQRLNVTRNRIIGKDDLGERGLDYLRGLVLEGIEKTFLKDVVFGDTALDLQANGNDKFKVVGTAIATDGIGHMLDVANSGFDLGIQFENESPVDYDVGLRFAEVPAGVQVNPRNGLPEYVAFEEQIGESADPDSVVDNGNSTITFVVDSVAEVLITNAGRKVRVFKKIPAKSATTEVIAVEEITVAFIASKNQITTTGALGQATISTVASDYTVVLMGPTVRRGPDLENASGIVFLGRVTGGGAGSPPSGFNTGGQDLFDFSFADLADFTRREPLSDRLKIDVKSNGADVLTDQIRVQDPAAAAVFRVDGEGSMFVTAVFSDLIPKSAFSLDLGSVAERWDVGYFNTLNVLTSVSPNTNLTGSVGTSSLHWGEMFAEKISLGPDPASTGHLIDGKDSSLLSSVNAIAVSLNLDGAASAAASTFWKGVSLFLEPNPSSGTMPLLVGYDSIVQANGTGAAAITDVFGFRARGGLAGGSISVDNYVGVQIDSISG</sequence>
<dbReference type="EMBL" id="LAZR01023129">
    <property type="protein sequence ID" value="KKL79574.1"/>
    <property type="molecule type" value="Genomic_DNA"/>
</dbReference>
<organism evidence="1">
    <name type="scientific">marine sediment metagenome</name>
    <dbReference type="NCBI Taxonomy" id="412755"/>
    <lineage>
        <taxon>unclassified sequences</taxon>
        <taxon>metagenomes</taxon>
        <taxon>ecological metagenomes</taxon>
    </lineage>
</organism>
<comment type="caution">
    <text evidence="1">The sequence shown here is derived from an EMBL/GenBank/DDBJ whole genome shotgun (WGS) entry which is preliminary data.</text>
</comment>
<proteinExistence type="predicted"/>
<feature type="non-terminal residue" evidence="1">
    <location>
        <position position="496"/>
    </location>
</feature>
<reference evidence="1" key="1">
    <citation type="journal article" date="2015" name="Nature">
        <title>Complex archaea that bridge the gap between prokaryotes and eukaryotes.</title>
        <authorList>
            <person name="Spang A."/>
            <person name="Saw J.H."/>
            <person name="Jorgensen S.L."/>
            <person name="Zaremba-Niedzwiedzka K."/>
            <person name="Martijn J."/>
            <person name="Lind A.E."/>
            <person name="van Eijk R."/>
            <person name="Schleper C."/>
            <person name="Guy L."/>
            <person name="Ettema T.J."/>
        </authorList>
    </citation>
    <scope>NUCLEOTIDE SEQUENCE</scope>
</reference>
<gene>
    <name evidence="1" type="ORF">LCGC14_2013440</name>
</gene>
<protein>
    <submittedName>
        <fullName evidence="1">Uncharacterized protein</fullName>
    </submittedName>
</protein>
<accession>A0A0F9EZS4</accession>
<dbReference type="AlphaFoldDB" id="A0A0F9EZS4"/>